<sequence length="278" mass="29745">MQHGTAVFDGIRCYRTSSGPALFRPRDHVRRLLSSARALGIEHRYSFEDLLTAVGRAASESGLGDSYVRPVLFAPEPYLGVDLSAFRFTLGVEVWPVPPVSRAEARLTVSPWRRPATSSFPPTVKATGTYAVSALAKTRAVAAGFDDAIQLDALSGRVAEATIANVFLVRDGRLLTPWPEDALLPGITRDSVLSLAAALGIEAREGPVEVTELAGADEVFLTGTASELVGVRSIDEWHFPGRGPVFAELARAFRDAVTGRRFGELGWCVPVAESAALG</sequence>
<dbReference type="EMBL" id="BNAV01000003">
    <property type="protein sequence ID" value="GHF54777.1"/>
    <property type="molecule type" value="Genomic_DNA"/>
</dbReference>
<comment type="catalytic activity">
    <reaction evidence="8">
        <text>L-valine + 2-oxoglutarate = 3-methyl-2-oxobutanoate + L-glutamate</text>
        <dbReference type="Rhea" id="RHEA:24813"/>
        <dbReference type="ChEBI" id="CHEBI:11851"/>
        <dbReference type="ChEBI" id="CHEBI:16810"/>
        <dbReference type="ChEBI" id="CHEBI:29985"/>
        <dbReference type="ChEBI" id="CHEBI:57762"/>
        <dbReference type="EC" id="2.6.1.42"/>
    </reaction>
</comment>
<dbReference type="InterPro" id="IPR005786">
    <property type="entry name" value="B_amino_transII"/>
</dbReference>
<dbReference type="InterPro" id="IPR036038">
    <property type="entry name" value="Aminotransferase-like"/>
</dbReference>
<keyword evidence="3 8" id="KW-0032">Aminotransferase</keyword>
<keyword evidence="10" id="KW-1185">Reference proteome</keyword>
<keyword evidence="5 7" id="KW-0663">Pyridoxal phosphate</keyword>
<dbReference type="Gene3D" id="3.20.10.10">
    <property type="entry name" value="D-amino Acid Aminotransferase, subunit A, domain 2"/>
    <property type="match status" value="1"/>
</dbReference>
<organism evidence="9 10">
    <name type="scientific">Amycolatopsis bartoniae</name>
    <dbReference type="NCBI Taxonomy" id="941986"/>
    <lineage>
        <taxon>Bacteria</taxon>
        <taxon>Bacillati</taxon>
        <taxon>Actinomycetota</taxon>
        <taxon>Actinomycetes</taxon>
        <taxon>Pseudonocardiales</taxon>
        <taxon>Pseudonocardiaceae</taxon>
        <taxon>Amycolatopsis</taxon>
    </lineage>
</organism>
<evidence type="ECO:0000256" key="3">
    <source>
        <dbReference type="ARBA" id="ARBA00022576"/>
    </source>
</evidence>
<comment type="caution">
    <text evidence="9">The sequence shown here is derived from an EMBL/GenBank/DDBJ whole genome shotgun (WGS) entry which is preliminary data.</text>
</comment>
<proteinExistence type="inferred from homology"/>
<evidence type="ECO:0000313" key="10">
    <source>
        <dbReference type="Proteomes" id="UP000658656"/>
    </source>
</evidence>
<keyword evidence="4 8" id="KW-0808">Transferase</keyword>
<keyword evidence="8" id="KW-0100">Branched-chain amino acid biosynthesis</keyword>
<dbReference type="PANTHER" id="PTHR42825">
    <property type="entry name" value="AMINO ACID AMINOTRANSFERASE"/>
    <property type="match status" value="1"/>
</dbReference>
<evidence type="ECO:0000256" key="5">
    <source>
        <dbReference type="ARBA" id="ARBA00022898"/>
    </source>
</evidence>
<dbReference type="GO" id="GO:0008652">
    <property type="term" value="P:amino acid biosynthetic process"/>
    <property type="evidence" value="ECO:0007669"/>
    <property type="project" value="UniProtKB-KW"/>
</dbReference>
<evidence type="ECO:0000256" key="7">
    <source>
        <dbReference type="RuleBase" id="RU004516"/>
    </source>
</evidence>
<dbReference type="InterPro" id="IPR043132">
    <property type="entry name" value="BCAT-like_C"/>
</dbReference>
<dbReference type="EC" id="2.6.1.42" evidence="8"/>
<reference evidence="9" key="1">
    <citation type="journal article" date="2014" name="Int. J. Syst. Evol. Microbiol.">
        <title>Complete genome sequence of Corynebacterium casei LMG S-19264T (=DSM 44701T), isolated from a smear-ripened cheese.</title>
        <authorList>
            <consortium name="US DOE Joint Genome Institute (JGI-PGF)"/>
            <person name="Walter F."/>
            <person name="Albersmeier A."/>
            <person name="Kalinowski J."/>
            <person name="Ruckert C."/>
        </authorList>
    </citation>
    <scope>NUCLEOTIDE SEQUENCE</scope>
    <source>
        <strain evidence="9">CGMCC 4.7679</strain>
    </source>
</reference>
<name>A0A8H9MA72_9PSEU</name>
<dbReference type="SUPFAM" id="SSF56752">
    <property type="entry name" value="D-aminoacid aminotransferase-like PLP-dependent enzymes"/>
    <property type="match status" value="1"/>
</dbReference>
<reference evidence="9" key="2">
    <citation type="submission" date="2020-09" db="EMBL/GenBank/DDBJ databases">
        <authorList>
            <person name="Sun Q."/>
            <person name="Zhou Y."/>
        </authorList>
    </citation>
    <scope>NUCLEOTIDE SEQUENCE</scope>
    <source>
        <strain evidence="9">CGMCC 4.7679</strain>
    </source>
</reference>
<evidence type="ECO:0000256" key="2">
    <source>
        <dbReference type="ARBA" id="ARBA00009320"/>
    </source>
</evidence>
<dbReference type="AlphaFoldDB" id="A0A8H9MA72"/>
<comment type="cofactor">
    <cofactor evidence="1 7">
        <name>pyridoxal 5'-phosphate</name>
        <dbReference type="ChEBI" id="CHEBI:597326"/>
    </cofactor>
</comment>
<dbReference type="InterPro" id="IPR018300">
    <property type="entry name" value="Aminotrans_IV_CS"/>
</dbReference>
<evidence type="ECO:0000256" key="1">
    <source>
        <dbReference type="ARBA" id="ARBA00001933"/>
    </source>
</evidence>
<dbReference type="Pfam" id="PF01063">
    <property type="entry name" value="Aminotran_4"/>
    <property type="match status" value="1"/>
</dbReference>
<evidence type="ECO:0000256" key="6">
    <source>
        <dbReference type="RuleBase" id="RU004106"/>
    </source>
</evidence>
<accession>A0A8H9MA72</accession>
<dbReference type="FunFam" id="3.20.10.10:FF:000002">
    <property type="entry name" value="D-alanine aminotransferase"/>
    <property type="match status" value="1"/>
</dbReference>
<comment type="similarity">
    <text evidence="2 6">Belongs to the class-IV pyridoxal-phosphate-dependent aminotransferase family.</text>
</comment>
<dbReference type="Proteomes" id="UP000658656">
    <property type="component" value="Unassembled WGS sequence"/>
</dbReference>
<dbReference type="PANTHER" id="PTHR42825:SF2">
    <property type="entry name" value="BRANCHED-CHAIN-AMINO-ACID AMINOTRANSFERASE 3, CHLOROPLASTIC-RELATED"/>
    <property type="match status" value="1"/>
</dbReference>
<dbReference type="InterPro" id="IPR043131">
    <property type="entry name" value="BCAT-like_N"/>
</dbReference>
<dbReference type="Gene3D" id="3.30.470.10">
    <property type="match status" value="1"/>
</dbReference>
<gene>
    <name evidence="9" type="ORF">GCM10017566_30390</name>
</gene>
<evidence type="ECO:0000256" key="4">
    <source>
        <dbReference type="ARBA" id="ARBA00022679"/>
    </source>
</evidence>
<dbReference type="GO" id="GO:0009082">
    <property type="term" value="P:branched-chain amino acid biosynthetic process"/>
    <property type="evidence" value="ECO:0007669"/>
    <property type="project" value="UniProtKB-KW"/>
</dbReference>
<evidence type="ECO:0000313" key="9">
    <source>
        <dbReference type="EMBL" id="GHF54777.1"/>
    </source>
</evidence>
<protein>
    <recommendedName>
        <fullName evidence="8">Branched-chain-amino-acid aminotransferase</fullName>
        <ecNumber evidence="8">2.6.1.42</ecNumber>
    </recommendedName>
</protein>
<dbReference type="InterPro" id="IPR001544">
    <property type="entry name" value="Aminotrans_IV"/>
</dbReference>
<keyword evidence="8" id="KW-0028">Amino-acid biosynthesis</keyword>
<comment type="catalytic activity">
    <reaction evidence="8">
        <text>L-isoleucine + 2-oxoglutarate = (S)-3-methyl-2-oxopentanoate + L-glutamate</text>
        <dbReference type="Rhea" id="RHEA:24801"/>
        <dbReference type="ChEBI" id="CHEBI:16810"/>
        <dbReference type="ChEBI" id="CHEBI:29985"/>
        <dbReference type="ChEBI" id="CHEBI:35146"/>
        <dbReference type="ChEBI" id="CHEBI:58045"/>
        <dbReference type="EC" id="2.6.1.42"/>
    </reaction>
</comment>
<dbReference type="GO" id="GO:0004084">
    <property type="term" value="F:branched-chain-amino-acid transaminase activity"/>
    <property type="evidence" value="ECO:0007669"/>
    <property type="project" value="UniProtKB-EC"/>
</dbReference>
<evidence type="ECO:0000256" key="8">
    <source>
        <dbReference type="RuleBase" id="RU004517"/>
    </source>
</evidence>
<comment type="catalytic activity">
    <reaction evidence="8">
        <text>L-leucine + 2-oxoglutarate = 4-methyl-2-oxopentanoate + L-glutamate</text>
        <dbReference type="Rhea" id="RHEA:18321"/>
        <dbReference type="ChEBI" id="CHEBI:16810"/>
        <dbReference type="ChEBI" id="CHEBI:17865"/>
        <dbReference type="ChEBI" id="CHEBI:29985"/>
        <dbReference type="ChEBI" id="CHEBI:57427"/>
        <dbReference type="EC" id="2.6.1.42"/>
    </reaction>
</comment>
<dbReference type="PROSITE" id="PS00770">
    <property type="entry name" value="AA_TRANSFER_CLASS_4"/>
    <property type="match status" value="1"/>
</dbReference>